<keyword evidence="4 6" id="KW-1133">Transmembrane helix</keyword>
<feature type="transmembrane region" description="Helical" evidence="6">
    <location>
        <begin position="34"/>
        <end position="56"/>
    </location>
</feature>
<evidence type="ECO:0000256" key="2">
    <source>
        <dbReference type="ARBA" id="ARBA00007362"/>
    </source>
</evidence>
<dbReference type="GO" id="GO:0016020">
    <property type="term" value="C:membrane"/>
    <property type="evidence" value="ECO:0007669"/>
    <property type="project" value="UniProtKB-SubCell"/>
</dbReference>
<evidence type="ECO:0000259" key="7">
    <source>
        <dbReference type="Pfam" id="PF00892"/>
    </source>
</evidence>
<organism evidence="8 9">
    <name type="scientific">candidate division WWE3 bacterium RIFCSPLOWO2_02_FULL_53_10</name>
    <dbReference type="NCBI Taxonomy" id="1802629"/>
    <lineage>
        <taxon>Bacteria</taxon>
        <taxon>Katanobacteria</taxon>
    </lineage>
</organism>
<keyword evidence="3 6" id="KW-0812">Transmembrane</keyword>
<evidence type="ECO:0000256" key="4">
    <source>
        <dbReference type="ARBA" id="ARBA00022989"/>
    </source>
</evidence>
<name>A0A1F4WRR5_UNCKA</name>
<dbReference type="InterPro" id="IPR037185">
    <property type="entry name" value="EmrE-like"/>
</dbReference>
<keyword evidence="5 6" id="KW-0472">Membrane</keyword>
<gene>
    <name evidence="8" type="ORF">A3J33_00950</name>
</gene>
<evidence type="ECO:0000313" key="9">
    <source>
        <dbReference type="Proteomes" id="UP000176492"/>
    </source>
</evidence>
<sequence>LIKSATLLALLAAVISGTNNFVTKIAVTAVGDPIFFTTLKNAIVALGLIGVIIAWRKWPEIAALSREQWIKLFAIGVIGGAVPFALFFTGLTKTSALNAGLIHKTLFIWVMIFAIPILKERVTRLQWLGIGTIFAANLFVGGFAGFKYNAGELMILGATILWAIENIIAKTALKDIPSATVASARMVIGSVILSGLVLWQGNGGLIMNLNAMQWGWTILTSLLLGGYVLAWYTALKYAPATYVAALLVPATLVTNALSAIFITRTMALPQLASSALFILGTVLVIAAAAYATRTAPSNELRPKTSA</sequence>
<dbReference type="SUPFAM" id="SSF103481">
    <property type="entry name" value="Multidrug resistance efflux transporter EmrE"/>
    <property type="match status" value="2"/>
</dbReference>
<dbReference type="AlphaFoldDB" id="A0A1F4WRR5"/>
<dbReference type="EMBL" id="MEVM01000004">
    <property type="protein sequence ID" value="OGC71593.1"/>
    <property type="molecule type" value="Genomic_DNA"/>
</dbReference>
<dbReference type="PANTHER" id="PTHR32322:SF2">
    <property type="entry name" value="EAMA DOMAIN-CONTAINING PROTEIN"/>
    <property type="match status" value="1"/>
</dbReference>
<dbReference type="Pfam" id="PF00892">
    <property type="entry name" value="EamA"/>
    <property type="match status" value="2"/>
</dbReference>
<dbReference type="PANTHER" id="PTHR32322">
    <property type="entry name" value="INNER MEMBRANE TRANSPORTER"/>
    <property type="match status" value="1"/>
</dbReference>
<feature type="non-terminal residue" evidence="8">
    <location>
        <position position="1"/>
    </location>
</feature>
<evidence type="ECO:0000256" key="5">
    <source>
        <dbReference type="ARBA" id="ARBA00023136"/>
    </source>
</evidence>
<dbReference type="Proteomes" id="UP000176492">
    <property type="component" value="Unassembled WGS sequence"/>
</dbReference>
<accession>A0A1F4WRR5</accession>
<proteinExistence type="inferred from homology"/>
<feature type="transmembrane region" description="Helical" evidence="6">
    <location>
        <begin position="213"/>
        <end position="235"/>
    </location>
</feature>
<feature type="transmembrane region" description="Helical" evidence="6">
    <location>
        <begin position="181"/>
        <end position="201"/>
    </location>
</feature>
<feature type="transmembrane region" description="Helical" evidence="6">
    <location>
        <begin position="150"/>
        <end position="169"/>
    </location>
</feature>
<feature type="transmembrane region" description="Helical" evidence="6">
    <location>
        <begin position="101"/>
        <end position="118"/>
    </location>
</feature>
<feature type="domain" description="EamA" evidence="7">
    <location>
        <begin position="150"/>
        <end position="285"/>
    </location>
</feature>
<evidence type="ECO:0000256" key="3">
    <source>
        <dbReference type="ARBA" id="ARBA00022692"/>
    </source>
</evidence>
<evidence type="ECO:0000256" key="1">
    <source>
        <dbReference type="ARBA" id="ARBA00004141"/>
    </source>
</evidence>
<comment type="subcellular location">
    <subcellularLocation>
        <location evidence="1">Membrane</location>
        <topology evidence="1">Multi-pass membrane protein</topology>
    </subcellularLocation>
</comment>
<feature type="transmembrane region" description="Helical" evidence="6">
    <location>
        <begin position="242"/>
        <end position="262"/>
    </location>
</feature>
<comment type="caution">
    <text evidence="8">The sequence shown here is derived from an EMBL/GenBank/DDBJ whole genome shotgun (WGS) entry which is preliminary data.</text>
</comment>
<feature type="transmembrane region" description="Helical" evidence="6">
    <location>
        <begin position="268"/>
        <end position="291"/>
    </location>
</feature>
<reference evidence="8 9" key="1">
    <citation type="journal article" date="2016" name="Nat. Commun.">
        <title>Thousands of microbial genomes shed light on interconnected biogeochemical processes in an aquifer system.</title>
        <authorList>
            <person name="Anantharaman K."/>
            <person name="Brown C.T."/>
            <person name="Hug L.A."/>
            <person name="Sharon I."/>
            <person name="Castelle C.J."/>
            <person name="Probst A.J."/>
            <person name="Thomas B.C."/>
            <person name="Singh A."/>
            <person name="Wilkins M.J."/>
            <person name="Karaoz U."/>
            <person name="Brodie E.L."/>
            <person name="Williams K.H."/>
            <person name="Hubbard S.S."/>
            <person name="Banfield J.F."/>
        </authorList>
    </citation>
    <scope>NUCLEOTIDE SEQUENCE [LARGE SCALE GENOMIC DNA]</scope>
</reference>
<feature type="transmembrane region" description="Helical" evidence="6">
    <location>
        <begin position="125"/>
        <end position="144"/>
    </location>
</feature>
<evidence type="ECO:0000313" key="8">
    <source>
        <dbReference type="EMBL" id="OGC71593.1"/>
    </source>
</evidence>
<dbReference type="InterPro" id="IPR050638">
    <property type="entry name" value="AA-Vitamin_Transporters"/>
</dbReference>
<feature type="transmembrane region" description="Helical" evidence="6">
    <location>
        <begin position="68"/>
        <end position="89"/>
    </location>
</feature>
<dbReference type="InterPro" id="IPR000620">
    <property type="entry name" value="EamA_dom"/>
</dbReference>
<evidence type="ECO:0000256" key="6">
    <source>
        <dbReference type="SAM" id="Phobius"/>
    </source>
</evidence>
<feature type="domain" description="EamA" evidence="7">
    <location>
        <begin position="5"/>
        <end position="140"/>
    </location>
</feature>
<protein>
    <recommendedName>
        <fullName evidence="7">EamA domain-containing protein</fullName>
    </recommendedName>
</protein>
<comment type="similarity">
    <text evidence="2">Belongs to the EamA transporter family.</text>
</comment>